<keyword evidence="11" id="KW-0378">Hydrolase</keyword>
<evidence type="ECO:0000256" key="5">
    <source>
        <dbReference type="ARBA" id="ARBA00022763"/>
    </source>
</evidence>
<dbReference type="SUPFAM" id="SSF88723">
    <property type="entry name" value="PIN domain-like"/>
    <property type="match status" value="1"/>
</dbReference>
<dbReference type="CDD" id="cd09859">
    <property type="entry name" value="PIN_53EXO"/>
    <property type="match status" value="1"/>
</dbReference>
<comment type="similarity">
    <text evidence="1 11">Belongs to the DNA polymerase type-A family.</text>
</comment>
<dbReference type="PANTHER" id="PTHR10133">
    <property type="entry name" value="DNA POLYMERASE I"/>
    <property type="match status" value="1"/>
</dbReference>
<dbReference type="GO" id="GO:0006302">
    <property type="term" value="P:double-strand break repair"/>
    <property type="evidence" value="ECO:0007669"/>
    <property type="project" value="TreeGrafter"/>
</dbReference>
<dbReference type="InterPro" id="IPR012337">
    <property type="entry name" value="RNaseH-like_sf"/>
</dbReference>
<dbReference type="SMART" id="SM00475">
    <property type="entry name" value="53EXOc"/>
    <property type="match status" value="1"/>
</dbReference>
<accession>A0A380LJ87</accession>
<dbReference type="FunFam" id="1.10.150.20:FF:000003">
    <property type="entry name" value="DNA polymerase I"/>
    <property type="match status" value="1"/>
</dbReference>
<feature type="domain" description="DNA-directed DNA polymerase family A palm" evidence="13">
    <location>
        <begin position="615"/>
        <end position="821"/>
    </location>
</feature>
<organism evidence="14 15">
    <name type="scientific">Faecalicoccus pleomorphus</name>
    <dbReference type="NCBI Taxonomy" id="1323"/>
    <lineage>
        <taxon>Bacteria</taxon>
        <taxon>Bacillati</taxon>
        <taxon>Bacillota</taxon>
        <taxon>Erysipelotrichia</taxon>
        <taxon>Erysipelotrichales</taxon>
        <taxon>Erysipelotrichaceae</taxon>
        <taxon>Faecalicoccus</taxon>
    </lineage>
</organism>
<name>A0A380LJ87_9FIRM</name>
<dbReference type="Gene3D" id="3.40.50.1010">
    <property type="entry name" value="5'-nuclease"/>
    <property type="match status" value="1"/>
</dbReference>
<evidence type="ECO:0000313" key="14">
    <source>
        <dbReference type="EMBL" id="SUO03909.1"/>
    </source>
</evidence>
<dbReference type="InterPro" id="IPR043502">
    <property type="entry name" value="DNA/RNA_pol_sf"/>
</dbReference>
<dbReference type="EC" id="2.7.7.7" evidence="10 11"/>
<dbReference type="Gene3D" id="1.10.150.20">
    <property type="entry name" value="5' to 3' exonuclease, C-terminal subdomain"/>
    <property type="match status" value="2"/>
</dbReference>
<dbReference type="PANTHER" id="PTHR10133:SF27">
    <property type="entry name" value="DNA POLYMERASE NU"/>
    <property type="match status" value="1"/>
</dbReference>
<keyword evidence="11" id="KW-0269">Exonuclease</keyword>
<dbReference type="Pfam" id="PF01367">
    <property type="entry name" value="5_3_exonuc"/>
    <property type="match status" value="1"/>
</dbReference>
<dbReference type="SMART" id="SM00279">
    <property type="entry name" value="HhH2"/>
    <property type="match status" value="1"/>
</dbReference>
<evidence type="ECO:0000256" key="3">
    <source>
        <dbReference type="ARBA" id="ARBA00022695"/>
    </source>
</evidence>
<dbReference type="InterPro" id="IPR002298">
    <property type="entry name" value="DNA_polymerase_A"/>
</dbReference>
<dbReference type="GO" id="GO:0006261">
    <property type="term" value="P:DNA-templated DNA replication"/>
    <property type="evidence" value="ECO:0007669"/>
    <property type="project" value="UniProtKB-UniRule"/>
</dbReference>
<dbReference type="Pfam" id="PF00476">
    <property type="entry name" value="DNA_pol_A"/>
    <property type="match status" value="1"/>
</dbReference>
<dbReference type="InterPro" id="IPR029060">
    <property type="entry name" value="PIN-like_dom_sf"/>
</dbReference>
<dbReference type="Gene3D" id="3.30.70.370">
    <property type="match status" value="1"/>
</dbReference>
<dbReference type="RefSeq" id="WP_022789995.1">
    <property type="nucleotide sequence ID" value="NZ_CAUWMU010000031.1"/>
</dbReference>
<dbReference type="Gene3D" id="1.20.1060.10">
    <property type="entry name" value="Taq DNA Polymerase, Chain T, domain 4"/>
    <property type="match status" value="1"/>
</dbReference>
<evidence type="ECO:0000256" key="8">
    <source>
        <dbReference type="ARBA" id="ARBA00023204"/>
    </source>
</evidence>
<dbReference type="OrthoDB" id="9806424at2"/>
<dbReference type="GO" id="GO:0003677">
    <property type="term" value="F:DNA binding"/>
    <property type="evidence" value="ECO:0007669"/>
    <property type="project" value="UniProtKB-UniRule"/>
</dbReference>
<proteinExistence type="inferred from homology"/>
<dbReference type="NCBIfam" id="NF011547">
    <property type="entry name" value="PRK14976.1-4"/>
    <property type="match status" value="1"/>
</dbReference>
<evidence type="ECO:0000256" key="9">
    <source>
        <dbReference type="ARBA" id="ARBA00049244"/>
    </source>
</evidence>
<dbReference type="CDD" id="cd09898">
    <property type="entry name" value="H3TH_53EXO"/>
    <property type="match status" value="1"/>
</dbReference>
<dbReference type="InterPro" id="IPR002421">
    <property type="entry name" value="5-3_exonuclease"/>
</dbReference>
<dbReference type="SMART" id="SM00482">
    <property type="entry name" value="POLAc"/>
    <property type="match status" value="1"/>
</dbReference>
<keyword evidence="15" id="KW-1185">Reference proteome</keyword>
<evidence type="ECO:0000256" key="10">
    <source>
        <dbReference type="NCBIfam" id="TIGR00593"/>
    </source>
</evidence>
<evidence type="ECO:0000256" key="1">
    <source>
        <dbReference type="ARBA" id="ARBA00007705"/>
    </source>
</evidence>
<dbReference type="SUPFAM" id="SSF56672">
    <property type="entry name" value="DNA/RNA polymerases"/>
    <property type="match status" value="1"/>
</dbReference>
<keyword evidence="11" id="KW-0540">Nuclease</keyword>
<keyword evidence="7 11" id="KW-0238">DNA-binding</keyword>
<sequence length="857" mass="98043">MKKLLLLDGNSMLFRAYYATLYSHRMTTSNGIPTNAIFGFIMMLNKAIETIKPDGILVAWDAGKKTFRHDQFEAYKGTRKPIDEELIVQFPIAREFLDTAGICRFEIEGYEADDIIGSMAKSHPEVQTTILTSDRDLLQLVDDSTSVLLMKKGITDMELMDAAHFEEKYGLQPLQIIDLKGLMGDSSDNIPGVAGVGEKTATKLLQQYASVENVYAHIDEIKGKLKEKLEKDKDNAFMSKELATIYTNVKLPFEIEQVSFEGYKESVNDFYKKYEMRSLMTTTPVASKSAWPIKNVTSIDLDEEDLLLMPVCTKESFLIQKLYGFMIPYKEEILYLRVEDALEDAGFKKLLQRKDLHTWDVKETNHLLDRYGFTTVDFKEDLHIACFLLHSQATDLDALVLALHIQLPESFHDLSKKQKSVEAYAEQRMVPVMQVFTEEIAKKEKSILEKLKEDNLMELYENIEKPLIPILYHMENEGIDIDERTLDEIGQATSLKMKELSNEIYGYADKIFNINSPKQLASVLYDDLGLKGGGRKRSTSAEVLEKLRGVHPIIESLLDYRKFSKIMSTYIEGLKKHIQPDQKIHTTFNQTMTQTGRLSSSDPNLQNISVRDEEGREIRKAFVAKEGHVLLSADYSQIELRMLAHMANETHMIQAFQEDVDIHNKTATLIFHCQSDEVDSGMRRIAKTVNFGIVYGQTAFGLSTQLKISRKEATEFMDSYFASYPNIHQFMNTLIEQCKENGYVETLFHRRRMIPEINDKNFMTREFGKRAAMNAPIQGSAADLIKIAMIRVNEAMKKANVKSKMLLQIHDELIFEVPEEELDQMKALVKEAMENAMELRVPLKASIQAGKTWYEAK</sequence>
<dbReference type="InterPro" id="IPR018320">
    <property type="entry name" value="DNA_polymerase_1"/>
</dbReference>
<dbReference type="AlphaFoldDB" id="A0A380LJ87"/>
<dbReference type="SUPFAM" id="SSF53098">
    <property type="entry name" value="Ribonuclease H-like"/>
    <property type="match status" value="1"/>
</dbReference>
<dbReference type="InterPro" id="IPR036279">
    <property type="entry name" value="5-3_exonuclease_C_sf"/>
</dbReference>
<dbReference type="GO" id="GO:0003887">
    <property type="term" value="F:DNA-directed DNA polymerase activity"/>
    <property type="evidence" value="ECO:0007669"/>
    <property type="project" value="UniProtKB-UniRule"/>
</dbReference>
<dbReference type="Pfam" id="PF02739">
    <property type="entry name" value="5_3_exonuc_N"/>
    <property type="match status" value="1"/>
</dbReference>
<dbReference type="EMBL" id="UHFX01000003">
    <property type="protein sequence ID" value="SUO03909.1"/>
    <property type="molecule type" value="Genomic_DNA"/>
</dbReference>
<dbReference type="Gene3D" id="3.30.420.10">
    <property type="entry name" value="Ribonuclease H-like superfamily/Ribonuclease H"/>
    <property type="match status" value="1"/>
</dbReference>
<reference evidence="14 15" key="1">
    <citation type="submission" date="2018-06" db="EMBL/GenBank/DDBJ databases">
        <authorList>
            <consortium name="Pathogen Informatics"/>
            <person name="Doyle S."/>
        </authorList>
    </citation>
    <scope>NUCLEOTIDE SEQUENCE [LARGE SCALE GENOMIC DNA]</scope>
    <source>
        <strain evidence="14 15">NCTC11087</strain>
    </source>
</reference>
<keyword evidence="8 11" id="KW-0234">DNA repair</keyword>
<gene>
    <name evidence="11 14" type="primary">polA</name>
    <name evidence="14" type="ORF">NCTC11087_00789</name>
</gene>
<dbReference type="GeneID" id="77461766"/>
<keyword evidence="4 11" id="KW-0235">DNA replication</keyword>
<dbReference type="CDD" id="cd08637">
    <property type="entry name" value="DNA_pol_A_pol_I_C"/>
    <property type="match status" value="1"/>
</dbReference>
<evidence type="ECO:0000313" key="15">
    <source>
        <dbReference type="Proteomes" id="UP000255523"/>
    </source>
</evidence>
<keyword evidence="5 11" id="KW-0227">DNA damage</keyword>
<keyword evidence="2 11" id="KW-0808">Transferase</keyword>
<dbReference type="FunFam" id="1.10.150.20:FF:000002">
    <property type="entry name" value="DNA polymerase I"/>
    <property type="match status" value="1"/>
</dbReference>
<evidence type="ECO:0000256" key="6">
    <source>
        <dbReference type="ARBA" id="ARBA00022932"/>
    </source>
</evidence>
<evidence type="ECO:0000256" key="11">
    <source>
        <dbReference type="RuleBase" id="RU004460"/>
    </source>
</evidence>
<comment type="function">
    <text evidence="11">In addition to polymerase activity, this DNA polymerase exhibits 5'-3' exonuclease activity.</text>
</comment>
<comment type="subunit">
    <text evidence="11">Single-chain monomer with multiple functions.</text>
</comment>
<dbReference type="InterPro" id="IPR008918">
    <property type="entry name" value="HhH2"/>
</dbReference>
<dbReference type="GO" id="GO:0008409">
    <property type="term" value="F:5'-3' exonuclease activity"/>
    <property type="evidence" value="ECO:0007669"/>
    <property type="project" value="UniProtKB-UniRule"/>
</dbReference>
<evidence type="ECO:0000256" key="7">
    <source>
        <dbReference type="ARBA" id="ARBA00023125"/>
    </source>
</evidence>
<dbReference type="InterPro" id="IPR020045">
    <property type="entry name" value="DNA_polI_H3TH"/>
</dbReference>
<dbReference type="PRINTS" id="PR00868">
    <property type="entry name" value="DNAPOLI"/>
</dbReference>
<dbReference type="InterPro" id="IPR001098">
    <property type="entry name" value="DNA-dir_DNA_pol_A_palm_dom"/>
</dbReference>
<keyword evidence="3 11" id="KW-0548">Nucleotidyltransferase</keyword>
<dbReference type="NCBIfam" id="NF004397">
    <property type="entry name" value="PRK05755.1"/>
    <property type="match status" value="1"/>
</dbReference>
<dbReference type="SUPFAM" id="SSF47807">
    <property type="entry name" value="5' to 3' exonuclease, C-terminal subdomain"/>
    <property type="match status" value="1"/>
</dbReference>
<evidence type="ECO:0000259" key="13">
    <source>
        <dbReference type="SMART" id="SM00482"/>
    </source>
</evidence>
<dbReference type="InterPro" id="IPR036397">
    <property type="entry name" value="RNaseH_sf"/>
</dbReference>
<protein>
    <recommendedName>
        <fullName evidence="10 11">DNA polymerase I</fullName>
        <ecNumber evidence="10 11">2.7.7.7</ecNumber>
    </recommendedName>
</protein>
<feature type="domain" description="5'-3' exonuclease" evidence="12">
    <location>
        <begin position="2"/>
        <end position="261"/>
    </location>
</feature>
<dbReference type="Proteomes" id="UP000255523">
    <property type="component" value="Unassembled WGS sequence"/>
</dbReference>
<evidence type="ECO:0000256" key="4">
    <source>
        <dbReference type="ARBA" id="ARBA00022705"/>
    </source>
</evidence>
<comment type="catalytic activity">
    <reaction evidence="9 11">
        <text>DNA(n) + a 2'-deoxyribonucleoside 5'-triphosphate = DNA(n+1) + diphosphate</text>
        <dbReference type="Rhea" id="RHEA:22508"/>
        <dbReference type="Rhea" id="RHEA-COMP:17339"/>
        <dbReference type="Rhea" id="RHEA-COMP:17340"/>
        <dbReference type="ChEBI" id="CHEBI:33019"/>
        <dbReference type="ChEBI" id="CHEBI:61560"/>
        <dbReference type="ChEBI" id="CHEBI:173112"/>
        <dbReference type="EC" id="2.7.7.7"/>
    </reaction>
</comment>
<dbReference type="InterPro" id="IPR020046">
    <property type="entry name" value="5-3_exonucl_a-hlix_arch_N"/>
</dbReference>
<dbReference type="NCBIfam" id="TIGR00593">
    <property type="entry name" value="pola"/>
    <property type="match status" value="1"/>
</dbReference>
<evidence type="ECO:0000256" key="2">
    <source>
        <dbReference type="ARBA" id="ARBA00022679"/>
    </source>
</evidence>
<evidence type="ECO:0000259" key="12">
    <source>
        <dbReference type="SMART" id="SM00475"/>
    </source>
</evidence>
<keyword evidence="6 11" id="KW-0239">DNA-directed DNA polymerase</keyword>